<feature type="domain" description="Poly A polymerase head" evidence="6">
    <location>
        <begin position="38"/>
        <end position="182"/>
    </location>
</feature>
<dbReference type="GO" id="GO:0000166">
    <property type="term" value="F:nucleotide binding"/>
    <property type="evidence" value="ECO:0007669"/>
    <property type="project" value="UniProtKB-KW"/>
</dbReference>
<sequence>MLPKIELQPKEQQLRRLLLDVAKSIDDLGSLREPVVLRWAGGWVRDKLLGLESHDIDVAINNMTGVTFAEHMCNYCDTPEAREAHKIEKKDIGNLHNVARNPEKSKNLETAMVKMFGLDLDFVNLRKEVYVEDSRNPIMEFGTAQEDAFRRDATINAVFYNLNTDRIEDFTGGVEDMEAKLIKTPLEPLRTFTDDPLRVLRLVRFASRLGFSIDPGVERYMGNEEVLNALRIKISRERVGIELEKMLKGNDPRRALHFIDRLGLYRAVFTDPAKDSPELKYLPRWPVVYECLEDLKKSRSPKSIFDILVRTDDAEYVAWNHAALAPWMVIPDPPGTKKKANQLPPVAGIAREGFKSPNKLTDVISASYRHREEITSLKNAVNEQAAHTNERDRLGMAIRRWDAQGGSWKLQVLNALLVEAMKMLEEWKHEKTAKDAKEADNDILKKQRDFLQQWQNFLDHLLELDLFDAPSTKRLLDGMTLAKALGIKPGKWTGKALDICMEWQLRNPEEKNPEGAIQEVRRRKEELGISI</sequence>
<dbReference type="Gene3D" id="3.30.460.10">
    <property type="entry name" value="Beta Polymerase, domain 2"/>
    <property type="match status" value="1"/>
</dbReference>
<evidence type="ECO:0000313" key="9">
    <source>
        <dbReference type="Proteomes" id="UP000749293"/>
    </source>
</evidence>
<evidence type="ECO:0000313" key="8">
    <source>
        <dbReference type="EMBL" id="KAF4125337.1"/>
    </source>
</evidence>
<dbReference type="InterPro" id="IPR002646">
    <property type="entry name" value="PolA_pol_head_dom"/>
</dbReference>
<dbReference type="GO" id="GO:0001680">
    <property type="term" value="P:tRNA 3'-terminal CCA addition"/>
    <property type="evidence" value="ECO:0007669"/>
    <property type="project" value="TreeGrafter"/>
</dbReference>
<comment type="similarity">
    <text evidence="1 5">Belongs to the tRNA nucleotidyltransferase/poly(A) polymerase family.</text>
</comment>
<dbReference type="OrthoDB" id="445712at2759"/>
<evidence type="ECO:0000256" key="3">
    <source>
        <dbReference type="ARBA" id="ARBA00022741"/>
    </source>
</evidence>
<name>A0A9P4YZE1_9HYPO</name>
<dbReference type="EMBL" id="JAANYQ010000003">
    <property type="protein sequence ID" value="KAF4125337.1"/>
    <property type="molecule type" value="Genomic_DNA"/>
</dbReference>
<dbReference type="AlphaFoldDB" id="A0A9P4YZE1"/>
<dbReference type="GO" id="GO:0005739">
    <property type="term" value="C:mitochondrion"/>
    <property type="evidence" value="ECO:0007669"/>
    <property type="project" value="UniProtKB-ARBA"/>
</dbReference>
<dbReference type="GO" id="GO:0052927">
    <property type="term" value="F:CC tRNA cytidylyltransferase activity"/>
    <property type="evidence" value="ECO:0007669"/>
    <property type="project" value="TreeGrafter"/>
</dbReference>
<dbReference type="CDD" id="cd05398">
    <property type="entry name" value="NT_ClassII-CCAase"/>
    <property type="match status" value="1"/>
</dbReference>
<dbReference type="GO" id="GO:0003723">
    <property type="term" value="F:RNA binding"/>
    <property type="evidence" value="ECO:0007669"/>
    <property type="project" value="UniProtKB-KW"/>
</dbReference>
<reference evidence="8" key="1">
    <citation type="submission" date="2020-03" db="EMBL/GenBank/DDBJ databases">
        <title>Site-based positive gene gene selection in Geosmithia morbida across the United States reveals a broad range of putative effectors and factors for local host and environmental adapation.</title>
        <authorList>
            <person name="Onufrak A."/>
            <person name="Murdoch R.W."/>
            <person name="Gazis R."/>
            <person name="Huff M."/>
            <person name="Staton M."/>
            <person name="Klingeman W."/>
            <person name="Hadziabdic D."/>
        </authorList>
    </citation>
    <scope>NUCLEOTIDE SEQUENCE</scope>
    <source>
        <strain evidence="8">1262</strain>
    </source>
</reference>
<organism evidence="8 9">
    <name type="scientific">Geosmithia morbida</name>
    <dbReference type="NCBI Taxonomy" id="1094350"/>
    <lineage>
        <taxon>Eukaryota</taxon>
        <taxon>Fungi</taxon>
        <taxon>Dikarya</taxon>
        <taxon>Ascomycota</taxon>
        <taxon>Pezizomycotina</taxon>
        <taxon>Sordariomycetes</taxon>
        <taxon>Hypocreomycetidae</taxon>
        <taxon>Hypocreales</taxon>
        <taxon>Bionectriaceae</taxon>
        <taxon>Geosmithia</taxon>
    </lineage>
</organism>
<dbReference type="GO" id="GO:0052929">
    <property type="term" value="F:ATP:3'-cytidine-cytidine-tRNA adenylyltransferase activity"/>
    <property type="evidence" value="ECO:0007669"/>
    <property type="project" value="TreeGrafter"/>
</dbReference>
<dbReference type="InterPro" id="IPR032828">
    <property type="entry name" value="PolyA_RNA-bd"/>
</dbReference>
<keyword evidence="4 5" id="KW-0694">RNA-binding</keyword>
<evidence type="ECO:0000256" key="4">
    <source>
        <dbReference type="ARBA" id="ARBA00022884"/>
    </source>
</evidence>
<dbReference type="PANTHER" id="PTHR13734:SF5">
    <property type="entry name" value="CCA TRNA NUCLEOTIDYLTRANSFERASE, MITOCHONDRIAL"/>
    <property type="match status" value="1"/>
</dbReference>
<keyword evidence="3" id="KW-0547">Nucleotide-binding</keyword>
<proteinExistence type="inferred from homology"/>
<dbReference type="PANTHER" id="PTHR13734">
    <property type="entry name" value="TRNA-NUCLEOTIDYLTRANSFERASE"/>
    <property type="match status" value="1"/>
</dbReference>
<evidence type="ECO:0000259" key="7">
    <source>
        <dbReference type="Pfam" id="PF12627"/>
    </source>
</evidence>
<keyword evidence="2 5" id="KW-0808">Transferase</keyword>
<dbReference type="GeneID" id="55970405"/>
<dbReference type="Pfam" id="PF12627">
    <property type="entry name" value="PolyA_pol_RNAbd"/>
    <property type="match status" value="1"/>
</dbReference>
<feature type="domain" description="tRNA nucleotidyltransferase/poly(A) polymerase RNA and SrmB- binding" evidence="7">
    <location>
        <begin position="233"/>
        <end position="269"/>
    </location>
</feature>
<dbReference type="SUPFAM" id="SSF81891">
    <property type="entry name" value="Poly A polymerase C-terminal region-like"/>
    <property type="match status" value="1"/>
</dbReference>
<dbReference type="RefSeq" id="XP_035323989.1">
    <property type="nucleotide sequence ID" value="XM_035466152.1"/>
</dbReference>
<accession>A0A9P4YZE1</accession>
<dbReference type="FunFam" id="3.30.460.10:FF:000019">
    <property type="entry name" value="tRNA nucleotidyltransferase cca2"/>
    <property type="match status" value="1"/>
</dbReference>
<evidence type="ECO:0000256" key="2">
    <source>
        <dbReference type="ARBA" id="ARBA00022679"/>
    </source>
</evidence>
<comment type="caution">
    <text evidence="8">The sequence shown here is derived from an EMBL/GenBank/DDBJ whole genome shotgun (WGS) entry which is preliminary data.</text>
</comment>
<evidence type="ECO:0000256" key="1">
    <source>
        <dbReference type="ARBA" id="ARBA00007265"/>
    </source>
</evidence>
<dbReference type="SUPFAM" id="SSF81301">
    <property type="entry name" value="Nucleotidyltransferase"/>
    <property type="match status" value="1"/>
</dbReference>
<protein>
    <submittedName>
        <fullName evidence="8">tRNA nucleotidyltransferase/poly(A) polymerase</fullName>
    </submittedName>
</protein>
<keyword evidence="9" id="KW-1185">Reference proteome</keyword>
<dbReference type="Pfam" id="PF01743">
    <property type="entry name" value="PolyA_pol"/>
    <property type="match status" value="1"/>
</dbReference>
<evidence type="ECO:0000259" key="6">
    <source>
        <dbReference type="Pfam" id="PF01743"/>
    </source>
</evidence>
<dbReference type="InterPro" id="IPR043519">
    <property type="entry name" value="NT_sf"/>
</dbReference>
<evidence type="ECO:0000256" key="5">
    <source>
        <dbReference type="RuleBase" id="RU003953"/>
    </source>
</evidence>
<gene>
    <name evidence="8" type="ORF">GMORB2_4177</name>
</gene>
<dbReference type="Gene3D" id="1.10.3090.10">
    <property type="entry name" value="cca-adding enzyme, domain 2"/>
    <property type="match status" value="1"/>
</dbReference>
<dbReference type="Proteomes" id="UP000749293">
    <property type="component" value="Unassembled WGS sequence"/>
</dbReference>